<dbReference type="Proteomes" id="UP000095541">
    <property type="component" value="Unassembled WGS sequence"/>
</dbReference>
<evidence type="ECO:0000313" key="9">
    <source>
        <dbReference type="EMBL" id="MBS5410174.1"/>
    </source>
</evidence>
<dbReference type="EMBL" id="WCRW01000001">
    <property type="protein sequence ID" value="KAB4458702.1"/>
    <property type="molecule type" value="Genomic_DNA"/>
</dbReference>
<evidence type="ECO:0000313" key="11">
    <source>
        <dbReference type="EMBL" id="MDC2237906.1"/>
    </source>
</evidence>
<dbReference type="EMBL" id="CP083681">
    <property type="protein sequence ID" value="UYU69705.1"/>
    <property type="molecule type" value="Genomic_DNA"/>
</dbReference>
<evidence type="ECO:0000313" key="6">
    <source>
        <dbReference type="EMBL" id="KAB4458702.1"/>
    </source>
</evidence>
<dbReference type="EMBL" id="WCRY01000002">
    <property type="protein sequence ID" value="KAB4486902.1"/>
    <property type="molecule type" value="Genomic_DNA"/>
</dbReference>
<evidence type="ECO:0000313" key="12">
    <source>
        <dbReference type="EMBL" id="RHD81633.1"/>
    </source>
</evidence>
<dbReference type="Proteomes" id="UP001156216">
    <property type="component" value="Chromosome"/>
</dbReference>
<dbReference type="EMBL" id="CZBI01000001">
    <property type="protein sequence ID" value="CUP53726.1"/>
    <property type="molecule type" value="Genomic_DNA"/>
</dbReference>
<evidence type="ECO:0000313" key="5">
    <source>
        <dbReference type="EMBL" id="KAB4454692.1"/>
    </source>
</evidence>
<dbReference type="EMBL" id="QROV01000025">
    <property type="protein sequence ID" value="RHL55162.1"/>
    <property type="molecule type" value="Genomic_DNA"/>
</dbReference>
<evidence type="ECO:0000313" key="24">
    <source>
        <dbReference type="Proteomes" id="UP000460317"/>
    </source>
</evidence>
<dbReference type="EMBL" id="WCRS01000005">
    <property type="protein sequence ID" value="KAB4474756.1"/>
    <property type="molecule type" value="Genomic_DNA"/>
</dbReference>
<dbReference type="Proteomes" id="UP000440614">
    <property type="component" value="Unassembled WGS sequence"/>
</dbReference>
<evidence type="ECO:0000313" key="2">
    <source>
        <dbReference type="EMBL" id="CUP42250.1"/>
    </source>
</evidence>
<dbReference type="KEGG" id="btho:Btheta7330_03250"/>
<reference evidence="9" key="5">
    <citation type="submission" date="2021-02" db="EMBL/GenBank/DDBJ databases">
        <title>Infant gut strain persistence is associated with maternal origin, phylogeny, and functional potential including surface adhesion and iron acquisition.</title>
        <authorList>
            <person name="Lou Y.C."/>
        </authorList>
    </citation>
    <scope>NUCLEOTIDE SEQUENCE</scope>
    <source>
        <strain evidence="9">L3_082_243G1_dasL3_082_243G1_maxbin2.maxbin.015s ta_sub</strain>
    </source>
</reference>
<evidence type="ECO:0000313" key="3">
    <source>
        <dbReference type="EMBL" id="CUP53726.1"/>
    </source>
</evidence>
<evidence type="ECO:0000313" key="19">
    <source>
        <dbReference type="Proteomes" id="UP000283616"/>
    </source>
</evidence>
<dbReference type="GeneID" id="60925906"/>
<accession>C6IQU5</accession>
<evidence type="ECO:0000313" key="15">
    <source>
        <dbReference type="EMBL" id="UYU69705.1"/>
    </source>
</evidence>
<dbReference type="RefSeq" id="WP_008760437.1">
    <property type="nucleotide sequence ID" value="NZ_AP022660.1"/>
</dbReference>
<sequence>MNYKEDSFLIRTYTKAELAHLYNPHVCLKVALQILRRWIIYNLPLLHELEQEGYRARNRLLSPKQVATIIHFLGEP</sequence>
<evidence type="ECO:0000313" key="20">
    <source>
        <dbReference type="Proteomes" id="UP000284785"/>
    </source>
</evidence>
<evidence type="ECO:0000313" key="22">
    <source>
        <dbReference type="Proteomes" id="UP000436858"/>
    </source>
</evidence>
<evidence type="ECO:0000313" key="18">
    <source>
        <dbReference type="Proteomes" id="UP000095576"/>
    </source>
</evidence>
<evidence type="ECO:0000313" key="1">
    <source>
        <dbReference type="EMBL" id="BCA49382.1"/>
    </source>
</evidence>
<dbReference type="Proteomes" id="UP001156218">
    <property type="component" value="Chromosome"/>
</dbReference>
<reference evidence="10" key="7">
    <citation type="submission" date="2021-07" db="EMBL/GenBank/DDBJ databases">
        <title>Comparative genomics of Bacteroides fragilis group isolates reveals species-dependent resistance mechanisms and validates clinical tools for resistance prediction.</title>
        <authorList>
            <person name="Wallace M.J."/>
            <person name="Jean S."/>
            <person name="Wallace M.A."/>
            <person name="Carey-Ann B.D."/>
            <person name="Dantas G."/>
        </authorList>
    </citation>
    <scope>NUCLEOTIDE SEQUENCE</scope>
    <source>
        <strain evidence="10">BJH_160</strain>
    </source>
</reference>
<dbReference type="InterPro" id="IPR025342">
    <property type="entry name" value="DUF4248"/>
</dbReference>
<evidence type="ECO:0000313" key="14">
    <source>
        <dbReference type="EMBL" id="UYU66224.1"/>
    </source>
</evidence>
<reference evidence="14 27" key="6">
    <citation type="submission" date="2021-06" db="EMBL/GenBank/DDBJ databases">
        <title>Interrogation of the integrated mobile genetic elements in gut-associated Bacteroides with a consensus prediction approach.</title>
        <authorList>
            <person name="Campbell D.E."/>
            <person name="Leigh J.R."/>
            <person name="Kim T."/>
            <person name="England W."/>
            <person name="Whitaker R.J."/>
            <person name="Degnan P.H."/>
        </authorList>
    </citation>
    <scope>NUCLEOTIDE SEQUENCE</scope>
    <source>
        <strain evidence="16">VPI-3443</strain>
        <strain evidence="15">VPI-BTDOT2</strain>
        <strain evidence="14 27">WAL8669</strain>
    </source>
</reference>
<dbReference type="EMBL" id="QSJP01000030">
    <property type="protein sequence ID" value="RHD81633.1"/>
    <property type="molecule type" value="Genomic_DNA"/>
</dbReference>
<gene>
    <name evidence="1" type="ORF">BatF92_13240</name>
    <name evidence="13" type="ORF">DW011_19295</name>
    <name evidence="12" type="ORF">DW780_23640</name>
    <name evidence="2" type="ORF">ERS852511_02068</name>
    <name evidence="3" type="ORF">ERS852557_00932</name>
    <name evidence="7" type="ORF">GAN59_10325</name>
    <name evidence="6" type="ORF">GAN75_01220</name>
    <name evidence="8" type="ORF">GAN91_02495</name>
    <name evidence="5" type="ORF">GAN93_03200</name>
    <name evidence="4" type="ORF">GAO51_04505</name>
    <name evidence="10" type="ORF">K0H07_01405</name>
    <name evidence="9" type="ORF">KHY35_05570</name>
    <name evidence="15" type="ORF">KQP59_15600</name>
    <name evidence="14" type="ORF">KQP68_22085</name>
    <name evidence="16" type="ORF">KQP74_13470</name>
    <name evidence="11" type="ORF">PO127_19375</name>
</gene>
<dbReference type="EMBL" id="CP083685">
    <property type="protein sequence ID" value="UYU88965.1"/>
    <property type="molecule type" value="Genomic_DNA"/>
</dbReference>
<dbReference type="Proteomes" id="UP000095576">
    <property type="component" value="Unassembled WGS sequence"/>
</dbReference>
<dbReference type="EMBL" id="WCSY01000003">
    <property type="protein sequence ID" value="KAB4315185.1"/>
    <property type="molecule type" value="Genomic_DNA"/>
</dbReference>
<dbReference type="EMBL" id="CP083680">
    <property type="protein sequence ID" value="UYU66224.1"/>
    <property type="molecule type" value="Genomic_DNA"/>
</dbReference>
<reference evidence="11" key="8">
    <citation type="submission" date="2022-10" db="EMBL/GenBank/DDBJ databases">
        <title>Human gut microbiome strain richness.</title>
        <authorList>
            <person name="Chen-Liaw A."/>
        </authorList>
    </citation>
    <scope>NUCLEOTIDE SEQUENCE</scope>
    <source>
        <strain evidence="11">1001283st1_A3_1001283B150304_161114</strain>
    </source>
</reference>
<evidence type="ECO:0000313" key="4">
    <source>
        <dbReference type="EMBL" id="KAB4315185.1"/>
    </source>
</evidence>
<dbReference type="EMBL" id="WCSB01000002">
    <property type="protein sequence ID" value="KAB4454692.1"/>
    <property type="molecule type" value="Genomic_DNA"/>
</dbReference>
<dbReference type="EMBL" id="JAGZEE010000005">
    <property type="protein sequence ID" value="MBS5410174.1"/>
    <property type="molecule type" value="Genomic_DNA"/>
</dbReference>
<evidence type="ECO:0000313" key="17">
    <source>
        <dbReference type="Proteomes" id="UP000095541"/>
    </source>
</evidence>
<reference evidence="1 26" key="4">
    <citation type="submission" date="2020-02" db="EMBL/GenBank/DDBJ databases">
        <title>Whole-genome sequencing and comparative analysis of the genomes of Bacteroides thetaiotaomicron and Escherichia coli isolated from a healthy resident in Vietnam.</title>
        <authorList>
            <person name="Mohsin M."/>
            <person name="Tanaka K."/>
            <person name="Kawahara R."/>
            <person name="Kondo S."/>
            <person name="Noguchi H."/>
            <person name="Motooka D."/>
            <person name="Nakamura S."/>
            <person name="Khong D.T."/>
            <person name="Nguyen T.N."/>
            <person name="Tran H.T."/>
            <person name="Yamamoto Y."/>
        </authorList>
    </citation>
    <scope>NUCLEOTIDE SEQUENCE [LARGE SCALE GENOMIC DNA]</scope>
    <source>
        <strain evidence="1 26">F9-2</strain>
    </source>
</reference>
<proteinExistence type="predicted"/>
<protein>
    <submittedName>
        <fullName evidence="11">DUF4248 domain-containing protein</fullName>
    </submittedName>
</protein>
<dbReference type="Proteomes" id="UP000460317">
    <property type="component" value="Unassembled WGS sequence"/>
</dbReference>
<dbReference type="Proteomes" id="UP000488521">
    <property type="component" value="Unassembled WGS sequence"/>
</dbReference>
<dbReference type="Proteomes" id="UP001217776">
    <property type="component" value="Unassembled WGS sequence"/>
</dbReference>
<dbReference type="EMBL" id="CZAP01000005">
    <property type="protein sequence ID" value="CUP42250.1"/>
    <property type="molecule type" value="Genomic_DNA"/>
</dbReference>
<dbReference type="AlphaFoldDB" id="A0A0P0EU41"/>
<name>A0A0P0EU41_BACT4</name>
<evidence type="ECO:0000313" key="28">
    <source>
        <dbReference type="Proteomes" id="UP001217776"/>
    </source>
</evidence>
<dbReference type="Proteomes" id="UP000283616">
    <property type="component" value="Unassembled WGS sequence"/>
</dbReference>
<dbReference type="EMBL" id="JAHYQA010000001">
    <property type="protein sequence ID" value="MCE9235821.1"/>
    <property type="molecule type" value="Genomic_DNA"/>
</dbReference>
<evidence type="ECO:0000313" key="21">
    <source>
        <dbReference type="Proteomes" id="UP000436825"/>
    </source>
</evidence>
<evidence type="ECO:0000313" key="8">
    <source>
        <dbReference type="EMBL" id="KAB4486902.1"/>
    </source>
</evidence>
<evidence type="ECO:0000313" key="26">
    <source>
        <dbReference type="Proteomes" id="UP000500882"/>
    </source>
</evidence>
<evidence type="ECO:0000313" key="25">
    <source>
        <dbReference type="Proteomes" id="UP000488521"/>
    </source>
</evidence>
<reference evidence="21 22" key="3">
    <citation type="journal article" date="2019" name="Nat. Med.">
        <title>A library of human gut bacterial isolates paired with longitudinal multiomics data enables mechanistic microbiome research.</title>
        <authorList>
            <person name="Poyet M."/>
            <person name="Groussin M."/>
            <person name="Gibbons S.M."/>
            <person name="Avila-Pacheco J."/>
            <person name="Jiang X."/>
            <person name="Kearney S.M."/>
            <person name="Perrotta A.R."/>
            <person name="Berdy B."/>
            <person name="Zhao S."/>
            <person name="Lieberman T.D."/>
            <person name="Swanson P.K."/>
            <person name="Smith M."/>
            <person name="Roesemann S."/>
            <person name="Alexander J.E."/>
            <person name="Rich S.A."/>
            <person name="Livny J."/>
            <person name="Vlamakis H."/>
            <person name="Clish C."/>
            <person name="Bullock K."/>
            <person name="Deik A."/>
            <person name="Scott J."/>
            <person name="Pierce K.A."/>
            <person name="Xavier R.J."/>
            <person name="Alm E.J."/>
        </authorList>
    </citation>
    <scope>NUCLEOTIDE SEQUENCE [LARGE SCALE GENOMIC DNA]</scope>
    <source>
        <strain evidence="7 25">BIOML-A156</strain>
        <strain evidence="6 21">BIOML-A160</strain>
        <strain evidence="8 22">BIOML-A162</strain>
        <strain evidence="5 24">BIOML-A165</strain>
        <strain evidence="4 23">BIOML-A188</strain>
    </source>
</reference>
<dbReference type="Proteomes" id="UP001200544">
    <property type="component" value="Unassembled WGS sequence"/>
</dbReference>
<reference evidence="17 18" key="1">
    <citation type="submission" date="2015-09" db="EMBL/GenBank/DDBJ databases">
        <authorList>
            <consortium name="Pathogen Informatics"/>
        </authorList>
    </citation>
    <scope>NUCLEOTIDE SEQUENCE [LARGE SCALE GENOMIC DNA]</scope>
    <source>
        <strain evidence="2 18">2789STDY5834899</strain>
        <strain evidence="3 17">2789STDY5834945</strain>
    </source>
</reference>
<dbReference type="Proteomes" id="UP000782901">
    <property type="component" value="Unassembled WGS sequence"/>
</dbReference>
<dbReference type="EMBL" id="JAQNVG010000038">
    <property type="protein sequence ID" value="MDC2237906.1"/>
    <property type="molecule type" value="Genomic_DNA"/>
</dbReference>
<dbReference type="PATRIC" id="fig|818.23.peg.3343"/>
<evidence type="ECO:0000313" key="7">
    <source>
        <dbReference type="EMBL" id="KAB4474756.1"/>
    </source>
</evidence>
<accession>A0A0P0EU41</accession>
<dbReference type="Proteomes" id="UP001162960">
    <property type="component" value="Chromosome"/>
</dbReference>
<evidence type="ECO:0000313" key="10">
    <source>
        <dbReference type="EMBL" id="MCE9235821.1"/>
    </source>
</evidence>
<organism evidence="11 28">
    <name type="scientific">Bacteroides thetaiotaomicron</name>
    <dbReference type="NCBI Taxonomy" id="818"/>
    <lineage>
        <taxon>Bacteria</taxon>
        <taxon>Pseudomonadati</taxon>
        <taxon>Bacteroidota</taxon>
        <taxon>Bacteroidia</taxon>
        <taxon>Bacteroidales</taxon>
        <taxon>Bacteroidaceae</taxon>
        <taxon>Bacteroides</taxon>
    </lineage>
</organism>
<dbReference type="Proteomes" id="UP000436858">
    <property type="component" value="Unassembled WGS sequence"/>
</dbReference>
<reference evidence="19 20" key="2">
    <citation type="submission" date="2018-08" db="EMBL/GenBank/DDBJ databases">
        <title>A genome reference for cultivated species of the human gut microbiota.</title>
        <authorList>
            <person name="Zou Y."/>
            <person name="Xue W."/>
            <person name="Luo G."/>
        </authorList>
    </citation>
    <scope>NUCLEOTIDE SEQUENCE [LARGE SCALE GENOMIC DNA]</scope>
    <source>
        <strain evidence="13 19">AF37-12</strain>
        <strain evidence="12 20">AM30-26</strain>
    </source>
</reference>
<evidence type="ECO:0000313" key="23">
    <source>
        <dbReference type="Proteomes" id="UP000440614"/>
    </source>
</evidence>
<dbReference type="Proteomes" id="UP000500882">
    <property type="component" value="Chromosome"/>
</dbReference>
<dbReference type="EMBL" id="AP022660">
    <property type="protein sequence ID" value="BCA49382.1"/>
    <property type="molecule type" value="Genomic_DNA"/>
</dbReference>
<dbReference type="Pfam" id="PF14053">
    <property type="entry name" value="DUF4248"/>
    <property type="match status" value="1"/>
</dbReference>
<evidence type="ECO:0000313" key="27">
    <source>
        <dbReference type="Proteomes" id="UP001156218"/>
    </source>
</evidence>
<evidence type="ECO:0000313" key="16">
    <source>
        <dbReference type="EMBL" id="UYU88965.1"/>
    </source>
</evidence>
<evidence type="ECO:0000313" key="13">
    <source>
        <dbReference type="EMBL" id="RHL55162.1"/>
    </source>
</evidence>
<dbReference type="Proteomes" id="UP000284785">
    <property type="component" value="Unassembled WGS sequence"/>
</dbReference>
<dbReference type="Proteomes" id="UP000436825">
    <property type="component" value="Unassembled WGS sequence"/>
</dbReference>